<reference evidence="2" key="1">
    <citation type="submission" date="2021-12" db="EMBL/GenBank/DDBJ databases">
        <authorList>
            <person name="Rodrigo-Torres L."/>
            <person name="Arahal R. D."/>
            <person name="Lucena T."/>
        </authorList>
    </citation>
    <scope>NUCLEOTIDE SEQUENCE</scope>
    <source>
        <strain evidence="2">CECT 8419</strain>
    </source>
</reference>
<dbReference type="PANTHER" id="PTHR31460">
    <property type="match status" value="1"/>
</dbReference>
<gene>
    <name evidence="2" type="ORF">LEM8419_00642</name>
</gene>
<organism evidence="2 3">
    <name type="scientific">Neolewinella maritima</name>
    <dbReference type="NCBI Taxonomy" id="1383882"/>
    <lineage>
        <taxon>Bacteria</taxon>
        <taxon>Pseudomonadati</taxon>
        <taxon>Bacteroidota</taxon>
        <taxon>Saprospiria</taxon>
        <taxon>Saprospirales</taxon>
        <taxon>Lewinellaceae</taxon>
        <taxon>Neolewinella</taxon>
    </lineage>
</organism>
<comment type="caution">
    <text evidence="2">The sequence shown here is derived from an EMBL/GenBank/DDBJ whole genome shotgun (WGS) entry which is preliminary data.</text>
</comment>
<keyword evidence="3" id="KW-1185">Reference proteome</keyword>
<evidence type="ECO:0000256" key="1">
    <source>
        <dbReference type="SAM" id="SignalP"/>
    </source>
</evidence>
<dbReference type="Gene3D" id="2.120.10.30">
    <property type="entry name" value="TolB, C-terminal domain"/>
    <property type="match status" value="1"/>
</dbReference>
<feature type="chain" id="PRO_5046223019" description="Superoxide dismutase" evidence="1">
    <location>
        <begin position="19"/>
        <end position="311"/>
    </location>
</feature>
<feature type="signal peptide" evidence="1">
    <location>
        <begin position="1"/>
        <end position="18"/>
    </location>
</feature>
<sequence>MRYLLPLALLLFSLSGCQDDDDVPGPVANQIVPIIITEQAKFPEGIAYDATTNRVYTGSTVDGTIYAGLKTDSRLQPLPTTGASIGVAVGMDISGTDLYVAGGPTGSAYVVNLGNNQVRELPSDEVPAGDSTFINDVTVGADGTAYLTDSYFPVLYRYTGGDSLESWLDLDSTIINYQASFNLNGIVIAPGDRYLLTVQSNTGILFRIDVTDRSVTEVNVGGFSLTAGDGLALDNDLLFVVRNQNAEVVTIAMDGDYANGQVVGITNSPDFRFPTTVAATPDSLLLVNGQLDQRGPGGSPVLPFTISKFAR</sequence>
<dbReference type="EMBL" id="CAKLPZ010000001">
    <property type="protein sequence ID" value="CAH0999344.1"/>
    <property type="molecule type" value="Genomic_DNA"/>
</dbReference>
<evidence type="ECO:0000313" key="3">
    <source>
        <dbReference type="Proteomes" id="UP000837803"/>
    </source>
</evidence>
<dbReference type="InterPro" id="IPR011042">
    <property type="entry name" value="6-blade_b-propeller_TolB-like"/>
</dbReference>
<dbReference type="RefSeq" id="WP_238749532.1">
    <property type="nucleotide sequence ID" value="NZ_CAKLPZ010000001.1"/>
</dbReference>
<accession>A0ABN8F5K8</accession>
<keyword evidence="1" id="KW-0732">Signal</keyword>
<name>A0ABN8F5K8_9BACT</name>
<proteinExistence type="predicted"/>
<dbReference type="PANTHER" id="PTHR31460:SF3">
    <property type="entry name" value="MESOCENTIN"/>
    <property type="match status" value="1"/>
</dbReference>
<dbReference type="PROSITE" id="PS51257">
    <property type="entry name" value="PROKAR_LIPOPROTEIN"/>
    <property type="match status" value="1"/>
</dbReference>
<protein>
    <recommendedName>
        <fullName evidence="4">Superoxide dismutase</fullName>
    </recommendedName>
</protein>
<dbReference type="SUPFAM" id="SSF63825">
    <property type="entry name" value="YWTD domain"/>
    <property type="match status" value="1"/>
</dbReference>
<evidence type="ECO:0008006" key="4">
    <source>
        <dbReference type="Google" id="ProtNLM"/>
    </source>
</evidence>
<dbReference type="InterPro" id="IPR053224">
    <property type="entry name" value="Sensory_adhesion_molecule"/>
</dbReference>
<evidence type="ECO:0000313" key="2">
    <source>
        <dbReference type="EMBL" id="CAH0999344.1"/>
    </source>
</evidence>
<dbReference type="Proteomes" id="UP000837803">
    <property type="component" value="Unassembled WGS sequence"/>
</dbReference>